<sequence>MVFAEVAGHGQAPYRGGRPWPGYLQGAVGCGQAPARGGHPRARLIAASPTATYVFLIYYWADVLVIICNYIERRSGSVEITAGPTMPWREITMHGDATI</sequence>
<keyword evidence="1" id="KW-1133">Transmembrane helix</keyword>
<keyword evidence="1" id="KW-0812">Transmembrane</keyword>
<dbReference type="AlphaFoldDB" id="A0A426WZ35"/>
<reference evidence="2 3" key="1">
    <citation type="journal article" date="2014" name="Agronomy (Basel)">
        <title>A Draft Genome Sequence for Ensete ventricosum, the Drought-Tolerant Tree Against Hunger.</title>
        <authorList>
            <person name="Harrison J."/>
            <person name="Moore K.A."/>
            <person name="Paszkiewicz K."/>
            <person name="Jones T."/>
            <person name="Grant M."/>
            <person name="Ambacheew D."/>
            <person name="Muzemil S."/>
            <person name="Studholme D.J."/>
        </authorList>
    </citation>
    <scope>NUCLEOTIDE SEQUENCE [LARGE SCALE GENOMIC DNA]</scope>
</reference>
<gene>
    <name evidence="2" type="ORF">B296_00055976</name>
</gene>
<name>A0A426WZ35_ENSVE</name>
<organism evidence="2 3">
    <name type="scientific">Ensete ventricosum</name>
    <name type="common">Abyssinian banana</name>
    <name type="synonym">Musa ensete</name>
    <dbReference type="NCBI Taxonomy" id="4639"/>
    <lineage>
        <taxon>Eukaryota</taxon>
        <taxon>Viridiplantae</taxon>
        <taxon>Streptophyta</taxon>
        <taxon>Embryophyta</taxon>
        <taxon>Tracheophyta</taxon>
        <taxon>Spermatophyta</taxon>
        <taxon>Magnoliopsida</taxon>
        <taxon>Liliopsida</taxon>
        <taxon>Zingiberales</taxon>
        <taxon>Musaceae</taxon>
        <taxon>Ensete</taxon>
    </lineage>
</organism>
<accession>A0A426WZ35</accession>
<dbReference type="EMBL" id="AMZH03033607">
    <property type="protein sequence ID" value="RRT32142.1"/>
    <property type="molecule type" value="Genomic_DNA"/>
</dbReference>
<keyword evidence="1" id="KW-0472">Membrane</keyword>
<evidence type="ECO:0000256" key="1">
    <source>
        <dbReference type="SAM" id="Phobius"/>
    </source>
</evidence>
<proteinExistence type="predicted"/>
<protein>
    <submittedName>
        <fullName evidence="2">Uncharacterized protein</fullName>
    </submittedName>
</protein>
<evidence type="ECO:0000313" key="3">
    <source>
        <dbReference type="Proteomes" id="UP000287651"/>
    </source>
</evidence>
<comment type="caution">
    <text evidence="2">The sequence shown here is derived from an EMBL/GenBank/DDBJ whole genome shotgun (WGS) entry which is preliminary data.</text>
</comment>
<dbReference type="Proteomes" id="UP000287651">
    <property type="component" value="Unassembled WGS sequence"/>
</dbReference>
<evidence type="ECO:0000313" key="2">
    <source>
        <dbReference type="EMBL" id="RRT32142.1"/>
    </source>
</evidence>
<feature type="transmembrane region" description="Helical" evidence="1">
    <location>
        <begin position="51"/>
        <end position="71"/>
    </location>
</feature>